<name>A0AAJ6YSF7_9HYME</name>
<dbReference type="Gene3D" id="3.20.20.80">
    <property type="entry name" value="Glycosidases"/>
    <property type="match status" value="1"/>
</dbReference>
<evidence type="ECO:0000256" key="1">
    <source>
        <dbReference type="ARBA" id="ARBA00022729"/>
    </source>
</evidence>
<dbReference type="GeneID" id="105366556"/>
<dbReference type="PROSITE" id="PS51910">
    <property type="entry name" value="GH18_2"/>
    <property type="match status" value="1"/>
</dbReference>
<reference evidence="10" key="1">
    <citation type="submission" date="2025-08" db="UniProtKB">
        <authorList>
            <consortium name="RefSeq"/>
        </authorList>
    </citation>
    <scope>IDENTIFICATION</scope>
</reference>
<dbReference type="InterPro" id="IPR050314">
    <property type="entry name" value="Glycosyl_Hydrlase_18"/>
</dbReference>
<sequence>MTIVKVKYRINRFTYPNIIFIITFPLGLFLIGILLHNCYKTSMAEGKLVNNCVLWMHWIWNHIRNFVTFKFITKIEEPFIVCYYTIEDNINYISLIPNYINPYLCTHIIIGFASVYNCMIDLGNNLNVYKDVVKLKKIHPNLKVMVSVDNNNNSDFQDMVLNHSHRKIFIQSVLNVTKIFNLDGLDLDWEFPAWAIKPSHEKIHFAQLIYELRKEFDHSGQKLILSAAVAAPRALIDQCYEVPTIAEHIDFVNLMSYDYHFYVWYYPVTDFNSPLYPHFLETGYLTSLNVNFSANYWVLKGMPRKKIVIGIPLYGHSYKLYNPSNHKIQAPASGYGDVGYLGYASYPQVCLFLKNGAVRVFVNDSHVPYAYKDNEWISYDDISSISSKAKWIKTNGFKGAMVYSLNMDDWNSTCSSNYTFPLTNTIKDIFIKK</sequence>
<dbReference type="PANTHER" id="PTHR11177:SF390">
    <property type="entry name" value="CHITINASE 11"/>
    <property type="match status" value="1"/>
</dbReference>
<dbReference type="InterPro" id="IPR017853">
    <property type="entry name" value="GH"/>
</dbReference>
<dbReference type="KEGG" id="csol:105366556"/>
<dbReference type="GO" id="GO:0004568">
    <property type="term" value="F:chitinase activity"/>
    <property type="evidence" value="ECO:0007669"/>
    <property type="project" value="TreeGrafter"/>
</dbReference>
<dbReference type="InterPro" id="IPR001579">
    <property type="entry name" value="Glyco_hydro_18_chit_AS"/>
</dbReference>
<feature type="transmembrane region" description="Helical" evidence="7">
    <location>
        <begin position="12"/>
        <end position="35"/>
    </location>
</feature>
<dbReference type="AlphaFoldDB" id="A0AAJ6YSF7"/>
<dbReference type="FunFam" id="3.10.50.10:FF:000003">
    <property type="entry name" value="Class V chitinase CHIT5b"/>
    <property type="match status" value="1"/>
</dbReference>
<organism evidence="9 10">
    <name type="scientific">Ceratosolen solmsi marchali</name>
    <dbReference type="NCBI Taxonomy" id="326594"/>
    <lineage>
        <taxon>Eukaryota</taxon>
        <taxon>Metazoa</taxon>
        <taxon>Ecdysozoa</taxon>
        <taxon>Arthropoda</taxon>
        <taxon>Hexapoda</taxon>
        <taxon>Insecta</taxon>
        <taxon>Pterygota</taxon>
        <taxon>Neoptera</taxon>
        <taxon>Endopterygota</taxon>
        <taxon>Hymenoptera</taxon>
        <taxon>Apocrita</taxon>
        <taxon>Proctotrupomorpha</taxon>
        <taxon>Chalcidoidea</taxon>
        <taxon>Agaonidae</taxon>
        <taxon>Agaoninae</taxon>
        <taxon>Ceratosolen</taxon>
    </lineage>
</organism>
<feature type="domain" description="GH18" evidence="8">
    <location>
        <begin position="78"/>
        <end position="433"/>
    </location>
</feature>
<comment type="similarity">
    <text evidence="6">Belongs to the glycosyl hydrolase 18 family.</text>
</comment>
<dbReference type="PANTHER" id="PTHR11177">
    <property type="entry name" value="CHITINASE"/>
    <property type="match status" value="1"/>
</dbReference>
<keyword evidence="3" id="KW-0325">Glycoprotein</keyword>
<keyword evidence="1" id="KW-0732">Signal</keyword>
<keyword evidence="7" id="KW-1133">Transmembrane helix</keyword>
<evidence type="ECO:0000256" key="6">
    <source>
        <dbReference type="RuleBase" id="RU004453"/>
    </source>
</evidence>
<proteinExistence type="inferred from homology"/>
<dbReference type="InterPro" id="IPR001223">
    <property type="entry name" value="Glyco_hydro18_cat"/>
</dbReference>
<dbReference type="GO" id="GO:0005576">
    <property type="term" value="C:extracellular region"/>
    <property type="evidence" value="ECO:0007669"/>
    <property type="project" value="TreeGrafter"/>
</dbReference>
<dbReference type="RefSeq" id="XP_011503350.1">
    <property type="nucleotide sequence ID" value="XM_011505048.1"/>
</dbReference>
<dbReference type="GO" id="GO:0008061">
    <property type="term" value="F:chitin binding"/>
    <property type="evidence" value="ECO:0007669"/>
    <property type="project" value="InterPro"/>
</dbReference>
<evidence type="ECO:0000313" key="9">
    <source>
        <dbReference type="Proteomes" id="UP000695007"/>
    </source>
</evidence>
<dbReference type="PROSITE" id="PS01095">
    <property type="entry name" value="GH18_1"/>
    <property type="match status" value="1"/>
</dbReference>
<dbReference type="Gene3D" id="3.10.50.10">
    <property type="match status" value="1"/>
</dbReference>
<evidence type="ECO:0000256" key="4">
    <source>
        <dbReference type="ARBA" id="ARBA00023295"/>
    </source>
</evidence>
<gene>
    <name evidence="10" type="primary">LOC105366556</name>
</gene>
<evidence type="ECO:0000256" key="3">
    <source>
        <dbReference type="ARBA" id="ARBA00023180"/>
    </source>
</evidence>
<keyword evidence="4 5" id="KW-0326">Glycosidase</keyword>
<evidence type="ECO:0000256" key="2">
    <source>
        <dbReference type="ARBA" id="ARBA00022801"/>
    </source>
</evidence>
<evidence type="ECO:0000256" key="5">
    <source>
        <dbReference type="RuleBase" id="RU000489"/>
    </source>
</evidence>
<dbReference type="SUPFAM" id="SSF54556">
    <property type="entry name" value="Chitinase insertion domain"/>
    <property type="match status" value="1"/>
</dbReference>
<dbReference type="GO" id="GO:0006032">
    <property type="term" value="P:chitin catabolic process"/>
    <property type="evidence" value="ECO:0007669"/>
    <property type="project" value="TreeGrafter"/>
</dbReference>
<keyword evidence="7" id="KW-0812">Transmembrane</keyword>
<keyword evidence="7" id="KW-0472">Membrane</keyword>
<dbReference type="GO" id="GO:0005975">
    <property type="term" value="P:carbohydrate metabolic process"/>
    <property type="evidence" value="ECO:0007669"/>
    <property type="project" value="InterPro"/>
</dbReference>
<evidence type="ECO:0000313" key="10">
    <source>
        <dbReference type="RefSeq" id="XP_011503350.1"/>
    </source>
</evidence>
<keyword evidence="2 5" id="KW-0378">Hydrolase</keyword>
<accession>A0AAJ6YSF7</accession>
<evidence type="ECO:0000256" key="7">
    <source>
        <dbReference type="SAM" id="Phobius"/>
    </source>
</evidence>
<protein>
    <submittedName>
        <fullName evidence="10">Acidic mammalian chitinase</fullName>
    </submittedName>
</protein>
<keyword evidence="9" id="KW-1185">Reference proteome</keyword>
<evidence type="ECO:0000259" key="8">
    <source>
        <dbReference type="PROSITE" id="PS51910"/>
    </source>
</evidence>
<dbReference type="SMART" id="SM00636">
    <property type="entry name" value="Glyco_18"/>
    <property type="match status" value="1"/>
</dbReference>
<dbReference type="Proteomes" id="UP000695007">
    <property type="component" value="Unplaced"/>
</dbReference>
<dbReference type="Pfam" id="PF00704">
    <property type="entry name" value="Glyco_hydro_18"/>
    <property type="match status" value="1"/>
</dbReference>
<dbReference type="InterPro" id="IPR029070">
    <property type="entry name" value="Chitinase_insertion_sf"/>
</dbReference>
<dbReference type="SUPFAM" id="SSF51445">
    <property type="entry name" value="(Trans)glycosidases"/>
    <property type="match status" value="1"/>
</dbReference>
<dbReference type="InterPro" id="IPR011583">
    <property type="entry name" value="Chitinase_II/V-like_cat"/>
</dbReference>